<comment type="similarity">
    <text evidence="2">Belongs to the fatty acid desaturase type 2 family.</text>
</comment>
<feature type="transmembrane region" description="Helical" evidence="13">
    <location>
        <begin position="177"/>
        <end position="200"/>
    </location>
</feature>
<reference evidence="15 16" key="1">
    <citation type="submission" date="2018-05" db="EMBL/GenBank/DDBJ databases">
        <title>Leucothrix arctica sp. nov., isolated from Arctic seawater.</title>
        <authorList>
            <person name="Choi A."/>
            <person name="Baek K."/>
        </authorList>
    </citation>
    <scope>NUCLEOTIDE SEQUENCE [LARGE SCALE GENOMIC DNA]</scope>
    <source>
        <strain evidence="15 16">IMCC9719</strain>
    </source>
</reference>
<dbReference type="InterPro" id="IPR005804">
    <property type="entry name" value="FA_desaturase_dom"/>
</dbReference>
<keyword evidence="3" id="KW-0444">Lipid biosynthesis</keyword>
<evidence type="ECO:0000313" key="15">
    <source>
        <dbReference type="EMBL" id="PWQ93572.1"/>
    </source>
</evidence>
<evidence type="ECO:0000256" key="5">
    <source>
        <dbReference type="ARBA" id="ARBA00022832"/>
    </source>
</evidence>
<evidence type="ECO:0000313" key="16">
    <source>
        <dbReference type="Proteomes" id="UP000245506"/>
    </source>
</evidence>
<dbReference type="PANTHER" id="PTHR11351:SF31">
    <property type="entry name" value="DESATURASE 1, ISOFORM A-RELATED"/>
    <property type="match status" value="1"/>
</dbReference>
<dbReference type="InterPro" id="IPR015876">
    <property type="entry name" value="Acyl-CoA_DS"/>
</dbReference>
<evidence type="ECO:0000256" key="6">
    <source>
        <dbReference type="ARBA" id="ARBA00022989"/>
    </source>
</evidence>
<comment type="caution">
    <text evidence="15">The sequence shown here is derived from an EMBL/GenBank/DDBJ whole genome shotgun (WGS) entry which is preliminary data.</text>
</comment>
<evidence type="ECO:0000256" key="4">
    <source>
        <dbReference type="ARBA" id="ARBA00022692"/>
    </source>
</evidence>
<keyword evidence="4 13" id="KW-0812">Transmembrane</keyword>
<dbReference type="CDD" id="cd03505">
    <property type="entry name" value="Delta9-FADS-like"/>
    <property type="match status" value="1"/>
</dbReference>
<feature type="transmembrane region" description="Helical" evidence="13">
    <location>
        <begin position="51"/>
        <end position="72"/>
    </location>
</feature>
<evidence type="ECO:0000256" key="10">
    <source>
        <dbReference type="ARBA" id="ARBA00023136"/>
    </source>
</evidence>
<evidence type="ECO:0000256" key="12">
    <source>
        <dbReference type="SAM" id="MobiDB-lite"/>
    </source>
</evidence>
<dbReference type="GO" id="GO:0016717">
    <property type="term" value="F:oxidoreductase activity, acting on paired donors, with oxidation of a pair of donors resulting in the reduction of molecular oxygen to two molecules of water"/>
    <property type="evidence" value="ECO:0007669"/>
    <property type="project" value="InterPro"/>
</dbReference>
<evidence type="ECO:0000256" key="2">
    <source>
        <dbReference type="ARBA" id="ARBA00008749"/>
    </source>
</evidence>
<comment type="subcellular location">
    <subcellularLocation>
        <location evidence="1">Membrane</location>
        <topology evidence="1">Multi-pass membrane protein</topology>
    </subcellularLocation>
</comment>
<evidence type="ECO:0000259" key="14">
    <source>
        <dbReference type="Pfam" id="PF00487"/>
    </source>
</evidence>
<feature type="domain" description="Fatty acid desaturase" evidence="14">
    <location>
        <begin position="48"/>
        <end position="253"/>
    </location>
</feature>
<sequence length="325" mass="37255">MNIDIQRVTSQDKQNTALLGHVQYVSVKSIWISSMYTLAIIGGFLTFSWEALAVFLVTSAFTLCLGHSLGMHRRLIHNSYECPLWLEYIFVYLGVLVGLAGPIGMMRTHDLRDWAQRQTQCHDYFAHRQNMLRDWYWQLHCDVKLDHPPTFIAETRVANDKFYRFIETYWMWQQLPLVVVLGLMGGVSWIIWGVCVRVMVSVTGHWLVGYFAHNDGDKHWHVEGAAVQGYNIKNLGLLTMGECWHNNHHAFPGSAKLGINDNEVDPGWWVLKTLEKIGLVWDIKLPEDLAKRPELKPEKTQPTASTTTHTQDSTLITNSANNQHG</sequence>
<dbReference type="Pfam" id="PF00487">
    <property type="entry name" value="FA_desaturase"/>
    <property type="match status" value="1"/>
</dbReference>
<keyword evidence="10 13" id="KW-0472">Membrane</keyword>
<dbReference type="Proteomes" id="UP000245506">
    <property type="component" value="Unassembled WGS sequence"/>
</dbReference>
<dbReference type="GO" id="GO:0016020">
    <property type="term" value="C:membrane"/>
    <property type="evidence" value="ECO:0007669"/>
    <property type="project" value="UniProtKB-SubCell"/>
</dbReference>
<dbReference type="AlphaFoldDB" id="A0A317CBW9"/>
<evidence type="ECO:0000256" key="11">
    <source>
        <dbReference type="ARBA" id="ARBA00023160"/>
    </source>
</evidence>
<evidence type="ECO:0000256" key="13">
    <source>
        <dbReference type="SAM" id="Phobius"/>
    </source>
</evidence>
<evidence type="ECO:0000256" key="1">
    <source>
        <dbReference type="ARBA" id="ARBA00004141"/>
    </source>
</evidence>
<evidence type="ECO:0000256" key="8">
    <source>
        <dbReference type="ARBA" id="ARBA00023004"/>
    </source>
</evidence>
<keyword evidence="11" id="KW-0275">Fatty acid biosynthesis</keyword>
<dbReference type="RefSeq" id="WP_109825501.1">
    <property type="nucleotide sequence ID" value="NZ_QGKL01000042.1"/>
</dbReference>
<feature type="compositionally biased region" description="Low complexity" evidence="12">
    <location>
        <begin position="300"/>
        <end position="317"/>
    </location>
</feature>
<keyword evidence="9" id="KW-0443">Lipid metabolism</keyword>
<dbReference type="EMBL" id="QGKL01000042">
    <property type="protein sequence ID" value="PWQ93572.1"/>
    <property type="molecule type" value="Genomic_DNA"/>
</dbReference>
<gene>
    <name evidence="15" type="ORF">DKT75_18305</name>
</gene>
<feature type="transmembrane region" description="Helical" evidence="13">
    <location>
        <begin position="21"/>
        <end position="45"/>
    </location>
</feature>
<evidence type="ECO:0000256" key="9">
    <source>
        <dbReference type="ARBA" id="ARBA00023098"/>
    </source>
</evidence>
<keyword evidence="7" id="KW-0560">Oxidoreductase</keyword>
<keyword evidence="8" id="KW-0408">Iron</keyword>
<keyword evidence="6 13" id="KW-1133">Transmembrane helix</keyword>
<organism evidence="15 16">
    <name type="scientific">Leucothrix arctica</name>
    <dbReference type="NCBI Taxonomy" id="1481894"/>
    <lineage>
        <taxon>Bacteria</taxon>
        <taxon>Pseudomonadati</taxon>
        <taxon>Pseudomonadota</taxon>
        <taxon>Gammaproteobacteria</taxon>
        <taxon>Thiotrichales</taxon>
        <taxon>Thiotrichaceae</taxon>
        <taxon>Leucothrix</taxon>
    </lineage>
</organism>
<dbReference type="PANTHER" id="PTHR11351">
    <property type="entry name" value="ACYL-COA DESATURASE"/>
    <property type="match status" value="1"/>
</dbReference>
<dbReference type="GO" id="GO:0006633">
    <property type="term" value="P:fatty acid biosynthetic process"/>
    <property type="evidence" value="ECO:0007669"/>
    <property type="project" value="UniProtKB-KW"/>
</dbReference>
<accession>A0A317CBW9</accession>
<evidence type="ECO:0000256" key="7">
    <source>
        <dbReference type="ARBA" id="ARBA00023002"/>
    </source>
</evidence>
<protein>
    <submittedName>
        <fullName evidence="15">Acyl-CoA desaturase</fullName>
    </submittedName>
</protein>
<keyword evidence="5" id="KW-0276">Fatty acid metabolism</keyword>
<name>A0A317CBW9_9GAMM</name>
<feature type="region of interest" description="Disordered" evidence="12">
    <location>
        <begin position="292"/>
        <end position="325"/>
    </location>
</feature>
<keyword evidence="16" id="KW-1185">Reference proteome</keyword>
<proteinExistence type="inferred from homology"/>
<feature type="transmembrane region" description="Helical" evidence="13">
    <location>
        <begin position="84"/>
        <end position="105"/>
    </location>
</feature>
<dbReference type="OrthoDB" id="19906at2"/>
<evidence type="ECO:0000256" key="3">
    <source>
        <dbReference type="ARBA" id="ARBA00022516"/>
    </source>
</evidence>